<evidence type="ECO:0008006" key="3">
    <source>
        <dbReference type="Google" id="ProtNLM"/>
    </source>
</evidence>
<gene>
    <name evidence="1" type="ORF">BTG_05555</name>
</gene>
<dbReference type="Pfam" id="PF25209">
    <property type="entry name" value="Phage_capsid_4"/>
    <property type="match status" value="1"/>
</dbReference>
<dbReference type="AlphaFoldDB" id="A0A9W3JAU4"/>
<protein>
    <recommendedName>
        <fullName evidence="3">N4-gp56 family major capsid protein</fullName>
    </recommendedName>
</protein>
<accession>A0A9W3JAU4</accession>
<sequence length="287" mass="30973">MTVGTTHVSNVKAIVPEVIADGIADKLTKYIKFTPLAEMDFTLQAQPGMTVVFPTWQYIGDAKDVAEGGEVDRETISAVSTPRTVKKAAKDIAMTDESVLATNGKIVAETEGQLAVSIASKVDQDLLVSLREARDEVAPDPSKGKIQIITQKDIEFTQAGLAKLRVAFGEDLDNAVLLISSDDYGEVLAMKEFVAVVQGQQFMQGHVGHVMGLNIVVTDRLEKGEGFLLKAGGIGISLKRQVIVETERLMKTRSNVIGADIHYVTYVKNARMAQAVKFKQAAPPSGE</sequence>
<dbReference type="KEGG" id="bti:BTG_05555"/>
<evidence type="ECO:0000313" key="2">
    <source>
        <dbReference type="Proteomes" id="UP000005259"/>
    </source>
</evidence>
<dbReference type="Proteomes" id="UP000005259">
    <property type="component" value="Chromosome"/>
</dbReference>
<evidence type="ECO:0000313" key="1">
    <source>
        <dbReference type="EMBL" id="AFQ14603.1"/>
    </source>
</evidence>
<organism evidence="1 2">
    <name type="scientific">Bacillus thuringiensis HD-771</name>
    <dbReference type="NCBI Taxonomy" id="1218175"/>
    <lineage>
        <taxon>Bacteria</taxon>
        <taxon>Bacillati</taxon>
        <taxon>Bacillota</taxon>
        <taxon>Bacilli</taxon>
        <taxon>Bacillales</taxon>
        <taxon>Bacillaceae</taxon>
        <taxon>Bacillus</taxon>
        <taxon>Bacillus cereus group</taxon>
    </lineage>
</organism>
<dbReference type="EMBL" id="CP003752">
    <property type="protein sequence ID" value="AFQ14603.1"/>
    <property type="molecule type" value="Genomic_DNA"/>
</dbReference>
<dbReference type="SUPFAM" id="SSF56563">
    <property type="entry name" value="Major capsid protein gp5"/>
    <property type="match status" value="1"/>
</dbReference>
<reference evidence="1 2" key="1">
    <citation type="submission" date="2012-08" db="EMBL/GenBank/DDBJ databases">
        <authorList>
            <person name="Doggett N."/>
            <person name="Teshima H."/>
            <person name="Bruce D."/>
            <person name="Detter J.C."/>
            <person name="Johnson S.L."/>
            <person name="Han C."/>
        </authorList>
    </citation>
    <scope>NUCLEOTIDE SEQUENCE [LARGE SCALE GENOMIC DNA]</scope>
    <source>
        <strain evidence="1 2">HD-771</strain>
    </source>
</reference>
<name>A0A9W3JAU4_BACTU</name>
<dbReference type="RefSeq" id="WP_000215805.1">
    <property type="nucleotide sequence ID" value="NC_018500.1"/>
</dbReference>
<proteinExistence type="predicted"/>